<name>A0ABU9I018_9FLAO</name>
<dbReference type="Proteomes" id="UP001464555">
    <property type="component" value="Unassembled WGS sequence"/>
</dbReference>
<protein>
    <submittedName>
        <fullName evidence="2">Uncharacterized protein</fullName>
    </submittedName>
</protein>
<evidence type="ECO:0000256" key="1">
    <source>
        <dbReference type="SAM" id="Phobius"/>
    </source>
</evidence>
<keyword evidence="1" id="KW-0472">Membrane</keyword>
<reference evidence="2 3" key="1">
    <citation type="submission" date="2024-04" db="EMBL/GenBank/DDBJ databases">
        <title>Flavobacterium sp. DGU11 16S ribosomal RNA gene Genome sequencing and assembly.</title>
        <authorList>
            <person name="Park S."/>
        </authorList>
    </citation>
    <scope>NUCLEOTIDE SEQUENCE [LARGE SCALE GENOMIC DNA]</scope>
    <source>
        <strain evidence="2 3">DGU11</strain>
    </source>
</reference>
<feature type="transmembrane region" description="Helical" evidence="1">
    <location>
        <begin position="53"/>
        <end position="72"/>
    </location>
</feature>
<dbReference type="EMBL" id="JBBYHR010000009">
    <property type="protein sequence ID" value="MEL1245761.1"/>
    <property type="molecule type" value="Genomic_DNA"/>
</dbReference>
<keyword evidence="1" id="KW-1133">Transmembrane helix</keyword>
<keyword evidence="3" id="KW-1185">Reference proteome</keyword>
<keyword evidence="1" id="KW-0812">Transmembrane</keyword>
<feature type="transmembrane region" description="Helical" evidence="1">
    <location>
        <begin position="20"/>
        <end position="41"/>
    </location>
</feature>
<accession>A0ABU9I018</accession>
<proteinExistence type="predicted"/>
<gene>
    <name evidence="2" type="ORF">AAEO56_15925</name>
</gene>
<organism evidence="2 3">
    <name type="scientific">Flavobacterium arundinis</name>
    <dbReference type="NCBI Taxonomy" id="3139143"/>
    <lineage>
        <taxon>Bacteria</taxon>
        <taxon>Pseudomonadati</taxon>
        <taxon>Bacteroidota</taxon>
        <taxon>Flavobacteriia</taxon>
        <taxon>Flavobacteriales</taxon>
        <taxon>Flavobacteriaceae</taxon>
        <taxon>Flavobacterium</taxon>
    </lineage>
</organism>
<sequence>MLSRKKSQDETQKSPVQRFLFVLGIVFFLLYFALGIIIIFWKEIPLSLSYNGRLGLGLLLIGYSFLRFIRIVQKNNSNDQ</sequence>
<evidence type="ECO:0000313" key="2">
    <source>
        <dbReference type="EMBL" id="MEL1245761.1"/>
    </source>
</evidence>
<evidence type="ECO:0000313" key="3">
    <source>
        <dbReference type="Proteomes" id="UP001464555"/>
    </source>
</evidence>
<dbReference type="RefSeq" id="WP_341698053.1">
    <property type="nucleotide sequence ID" value="NZ_JBBYHR010000009.1"/>
</dbReference>
<comment type="caution">
    <text evidence="2">The sequence shown here is derived from an EMBL/GenBank/DDBJ whole genome shotgun (WGS) entry which is preliminary data.</text>
</comment>